<gene>
    <name evidence="1" type="ORF">GIB67_021279</name>
</gene>
<proteinExistence type="predicted"/>
<keyword evidence="2" id="KW-1185">Reference proteome</keyword>
<dbReference type="AlphaFoldDB" id="A0A7J7LFR0"/>
<name>A0A7J7LFR0_9MAGN</name>
<accession>A0A7J7LFR0</accession>
<protein>
    <submittedName>
        <fullName evidence="1">Uncharacterized protein</fullName>
    </submittedName>
</protein>
<evidence type="ECO:0000313" key="2">
    <source>
        <dbReference type="Proteomes" id="UP000541444"/>
    </source>
</evidence>
<organism evidence="1 2">
    <name type="scientific">Kingdonia uniflora</name>
    <dbReference type="NCBI Taxonomy" id="39325"/>
    <lineage>
        <taxon>Eukaryota</taxon>
        <taxon>Viridiplantae</taxon>
        <taxon>Streptophyta</taxon>
        <taxon>Embryophyta</taxon>
        <taxon>Tracheophyta</taxon>
        <taxon>Spermatophyta</taxon>
        <taxon>Magnoliopsida</taxon>
        <taxon>Ranunculales</taxon>
        <taxon>Circaeasteraceae</taxon>
        <taxon>Kingdonia</taxon>
    </lineage>
</organism>
<comment type="caution">
    <text evidence="1">The sequence shown here is derived from an EMBL/GenBank/DDBJ whole genome shotgun (WGS) entry which is preliminary data.</text>
</comment>
<evidence type="ECO:0000313" key="1">
    <source>
        <dbReference type="EMBL" id="KAF6141463.1"/>
    </source>
</evidence>
<sequence length="233" mass="26766">MLVSEQLLLTQGYLSNLWKLELEKANFKDLVDDLPAILNSFSISKVQCTSHKNAQNTREQAMFIDPFLEGFFTSFGKRITPLYLAFGVNGRRDVGDDIVHPLSGTISGHEKICGRLQDVQRILQDEDEEKTEMHTTFMRVSCCEGLLSVPCLPFRYPYPERVIRVVSLGLPFMRTADAQIFPRELFREGFCIFRFVEPGRAEADFGHLDVQSLETSIFFSQKAKFQQLEKIKR</sequence>
<reference evidence="1 2" key="1">
    <citation type="journal article" date="2020" name="IScience">
        <title>Genome Sequencing of the Endangered Kingdonia uniflora (Circaeasteraceae, Ranunculales) Reveals Potential Mechanisms of Evolutionary Specialization.</title>
        <authorList>
            <person name="Sun Y."/>
            <person name="Deng T."/>
            <person name="Zhang A."/>
            <person name="Moore M.J."/>
            <person name="Landis J.B."/>
            <person name="Lin N."/>
            <person name="Zhang H."/>
            <person name="Zhang X."/>
            <person name="Huang J."/>
            <person name="Zhang X."/>
            <person name="Sun H."/>
            <person name="Wang H."/>
        </authorList>
    </citation>
    <scope>NUCLEOTIDE SEQUENCE [LARGE SCALE GENOMIC DNA]</scope>
    <source>
        <strain evidence="1">TB1705</strain>
        <tissue evidence="1">Leaf</tissue>
    </source>
</reference>
<dbReference type="EMBL" id="JACGCM010002327">
    <property type="protein sequence ID" value="KAF6141463.1"/>
    <property type="molecule type" value="Genomic_DNA"/>
</dbReference>
<dbReference type="Proteomes" id="UP000541444">
    <property type="component" value="Unassembled WGS sequence"/>
</dbReference>
<dbReference type="OrthoDB" id="1900877at2759"/>